<dbReference type="PRINTS" id="PR01939">
    <property type="entry name" value="NTKRECEPTOR"/>
</dbReference>
<evidence type="ECO:0000256" key="6">
    <source>
        <dbReference type="ARBA" id="ARBA00022692"/>
    </source>
</evidence>
<keyword evidence="22" id="KW-0732">Signal</keyword>
<feature type="domain" description="Ig-like" evidence="24">
    <location>
        <begin position="183"/>
        <end position="274"/>
    </location>
</feature>
<dbReference type="InterPro" id="IPR020635">
    <property type="entry name" value="Tyr_kinase_cat_dom"/>
</dbReference>
<keyword evidence="14" id="KW-0675">Receptor</keyword>
<evidence type="ECO:0000259" key="23">
    <source>
        <dbReference type="PROSITE" id="PS50011"/>
    </source>
</evidence>
<dbReference type="FunFam" id="2.60.40.10:FF:000251">
    <property type="entry name" value="Tyrosine-protein kinase receptor"/>
    <property type="match status" value="1"/>
</dbReference>
<dbReference type="GO" id="GO:1990090">
    <property type="term" value="P:cellular response to nerve growth factor stimulus"/>
    <property type="evidence" value="ECO:0007669"/>
    <property type="project" value="TreeGrafter"/>
</dbReference>
<evidence type="ECO:0000256" key="5">
    <source>
        <dbReference type="ARBA" id="ARBA00022679"/>
    </source>
</evidence>
<evidence type="ECO:0000256" key="14">
    <source>
        <dbReference type="ARBA" id="ARBA00023170"/>
    </source>
</evidence>
<feature type="transmembrane region" description="Helical" evidence="21">
    <location>
        <begin position="393"/>
        <end position="416"/>
    </location>
</feature>
<keyword evidence="12" id="KW-0829">Tyrosine-protein kinase</keyword>
<proteinExistence type="predicted"/>
<dbReference type="PROSITE" id="PS50011">
    <property type="entry name" value="PROTEIN_KINASE_DOM"/>
    <property type="match status" value="1"/>
</dbReference>
<evidence type="ECO:0000259" key="24">
    <source>
        <dbReference type="PROSITE" id="PS50835"/>
    </source>
</evidence>
<comment type="subcellular location">
    <subcellularLocation>
        <location evidence="1">Cell membrane</location>
        <topology evidence="1">Single-pass type I membrane protein</topology>
    </subcellularLocation>
</comment>
<dbReference type="Ensembl" id="ENSTRUT00000060025.1">
    <property type="protein sequence ID" value="ENSTRUP00000077128.1"/>
    <property type="gene ID" value="ENSTRUG00000002667.3"/>
</dbReference>
<evidence type="ECO:0000256" key="9">
    <source>
        <dbReference type="ARBA" id="ARBA00022840"/>
    </source>
</evidence>
<dbReference type="GO" id="GO:0043235">
    <property type="term" value="C:receptor complex"/>
    <property type="evidence" value="ECO:0007669"/>
    <property type="project" value="TreeGrafter"/>
</dbReference>
<evidence type="ECO:0000256" key="21">
    <source>
        <dbReference type="SAM" id="Phobius"/>
    </source>
</evidence>
<feature type="active site" description="Proton acceptor" evidence="18">
    <location>
        <position position="637"/>
    </location>
</feature>
<evidence type="ECO:0000256" key="15">
    <source>
        <dbReference type="ARBA" id="ARBA00023180"/>
    </source>
</evidence>
<protein>
    <recommendedName>
        <fullName evidence="2">receptor protein-tyrosine kinase</fullName>
        <ecNumber evidence="2">2.7.10.1</ecNumber>
    </recommendedName>
</protein>
<keyword evidence="7" id="KW-0547">Nucleotide-binding</keyword>
<dbReference type="InterPro" id="IPR000719">
    <property type="entry name" value="Prot_kinase_dom"/>
</dbReference>
<dbReference type="Pfam" id="PF07679">
    <property type="entry name" value="I-set"/>
    <property type="match status" value="1"/>
</dbReference>
<keyword evidence="26" id="KW-1185">Reference proteome</keyword>
<dbReference type="PANTHER" id="PTHR24416">
    <property type="entry name" value="TYROSINE-PROTEIN KINASE RECEPTOR"/>
    <property type="match status" value="1"/>
</dbReference>
<dbReference type="SMART" id="SM00409">
    <property type="entry name" value="IG"/>
    <property type="match status" value="1"/>
</dbReference>
<evidence type="ECO:0000256" key="18">
    <source>
        <dbReference type="PIRSR" id="PIRSR620777-50"/>
    </source>
</evidence>
<dbReference type="EC" id="2.7.10.1" evidence="2"/>
<evidence type="ECO:0000256" key="2">
    <source>
        <dbReference type="ARBA" id="ARBA00011902"/>
    </source>
</evidence>
<accession>A0A674NTT1</accession>
<dbReference type="InterPro" id="IPR020777">
    <property type="entry name" value="NTRK"/>
</dbReference>
<dbReference type="GO" id="GO:0010976">
    <property type="term" value="P:positive regulation of neuron projection development"/>
    <property type="evidence" value="ECO:0007669"/>
    <property type="project" value="TreeGrafter"/>
</dbReference>
<dbReference type="Gene3D" id="2.60.40.10">
    <property type="entry name" value="Immunoglobulins"/>
    <property type="match status" value="2"/>
</dbReference>
<evidence type="ECO:0000256" key="10">
    <source>
        <dbReference type="ARBA" id="ARBA00022989"/>
    </source>
</evidence>
<sequence length="783" mass="88524">MDLWFYSIRIYWWRVLFLMSIFQDYLSSMLDCPPTCSCSQTEIYCNKSDNDRFFPLLALQDTGSNGTNVDIKELFKNITSIHIENWTGLQTLKDVDMELYTGLQRLNLSKNPLTTLSWQLFQNLQLAELRLDGVVFECGCNIRWIQLWMQRGEAGLHTQELYCKNEDSQIRLHNMYIQKCDLPEISVSHGSVLVTEGDNVTVSCNGSGLPLPDVDWTISGLRSINTHMSDIHPTTHSINLTLFNISRDDNNYQLTCIAENVVGMTNASVQLNVQFPPVILRLAEPEQRHDTCIEFTVRGYPHPKLRWFHQQKEIQQNDYIRTEMDFYQDYLEGCLTFQTPTHINNGNYTLEASNPLGTVTKTVYGHFLMAPDIDEVTTAPTDGETGRTHEDTFGVSIAVGLAGFACILLLVLFVLINKYGRRSKFGMKGPVAVISGEEDSASPLHHVNHGIITPCTLDAGPDAVVIGMTRIPVVENPQYFRHGHNCNKPATRKSSVHQSPVCWGTEPEGQVSSAGADGPGPNPKVLLDVITLKDPNLSARKDFQREAELLTNLQHDHIVKFYGVCVDGDPLIMVFEYMKHGDLNKFLRAHGPDAMILVDGQPLQSNGELGLSQMLHIATQIASGMVYLASQHFVHRDLATRNCLVGNGLLVKIGDFGMSRDIYSSDYYRVGGHTMLPIRWMPPESIMYRKFSTESDVWSFGVILWEIFTYGKQPWFQLGNNEVIECITQGRVLERPRICPKEVYDIMLGCWQREPQQRLNIKDIQKVLFAMGKATPVYLDILG</sequence>
<keyword evidence="6 21" id="KW-0812">Transmembrane</keyword>
<keyword evidence="10 21" id="KW-1133">Transmembrane helix</keyword>
<dbReference type="InterPro" id="IPR001245">
    <property type="entry name" value="Ser-Thr/Tyr_kinase_cat_dom"/>
</dbReference>
<evidence type="ECO:0000256" key="20">
    <source>
        <dbReference type="SAM" id="MobiDB-lite"/>
    </source>
</evidence>
<dbReference type="InterPro" id="IPR008266">
    <property type="entry name" value="Tyr_kinase_AS"/>
</dbReference>
<keyword evidence="9" id="KW-0067">ATP-binding</keyword>
<dbReference type="SUPFAM" id="SSF52058">
    <property type="entry name" value="L domain-like"/>
    <property type="match status" value="1"/>
</dbReference>
<keyword evidence="3" id="KW-1003">Cell membrane</keyword>
<keyword evidence="16" id="KW-0393">Immunoglobulin domain</keyword>
<dbReference type="Proteomes" id="UP000005226">
    <property type="component" value="Chromosome 13"/>
</dbReference>
<dbReference type="SMART" id="SM00219">
    <property type="entry name" value="TyrKc"/>
    <property type="match status" value="1"/>
</dbReference>
<dbReference type="InterPro" id="IPR013783">
    <property type="entry name" value="Ig-like_fold"/>
</dbReference>
<dbReference type="PROSITE" id="PS00239">
    <property type="entry name" value="RECEPTOR_TYR_KIN_II"/>
    <property type="match status" value="1"/>
</dbReference>
<evidence type="ECO:0000256" key="22">
    <source>
        <dbReference type="SAM" id="SignalP"/>
    </source>
</evidence>
<evidence type="ECO:0000256" key="17">
    <source>
        <dbReference type="ARBA" id="ARBA00051243"/>
    </source>
</evidence>
<evidence type="ECO:0000256" key="12">
    <source>
        <dbReference type="ARBA" id="ARBA00023137"/>
    </source>
</evidence>
<dbReference type="GO" id="GO:0005524">
    <property type="term" value="F:ATP binding"/>
    <property type="evidence" value="ECO:0007669"/>
    <property type="project" value="UniProtKB-KW"/>
</dbReference>
<dbReference type="GeneTree" id="ENSGT00940000155645"/>
<dbReference type="GO" id="GO:0007169">
    <property type="term" value="P:cell surface receptor protein tyrosine kinase signaling pathway"/>
    <property type="evidence" value="ECO:0007669"/>
    <property type="project" value="InterPro"/>
</dbReference>
<feature type="domain" description="Protein kinase" evidence="23">
    <location>
        <begin position="497"/>
        <end position="770"/>
    </location>
</feature>
<evidence type="ECO:0000256" key="16">
    <source>
        <dbReference type="ARBA" id="ARBA00023319"/>
    </source>
</evidence>
<dbReference type="CDD" id="cd04971">
    <property type="entry name" value="IgI_TrKABC_d5"/>
    <property type="match status" value="1"/>
</dbReference>
<dbReference type="InterPro" id="IPR011009">
    <property type="entry name" value="Kinase-like_dom_sf"/>
</dbReference>
<dbReference type="Pfam" id="PF13927">
    <property type="entry name" value="Ig_3"/>
    <property type="match status" value="1"/>
</dbReference>
<dbReference type="SUPFAM" id="SSF56112">
    <property type="entry name" value="Protein kinase-like (PK-like)"/>
    <property type="match status" value="1"/>
</dbReference>
<keyword evidence="5" id="KW-0808">Transferase</keyword>
<dbReference type="InterPro" id="IPR007110">
    <property type="entry name" value="Ig-like_dom"/>
</dbReference>
<dbReference type="Pfam" id="PF16920">
    <property type="entry name" value="LRRCT_2"/>
    <property type="match status" value="1"/>
</dbReference>
<dbReference type="GO" id="GO:0030424">
    <property type="term" value="C:axon"/>
    <property type="evidence" value="ECO:0007669"/>
    <property type="project" value="TreeGrafter"/>
</dbReference>
<reference evidence="25" key="3">
    <citation type="submission" date="2025-09" db="UniProtKB">
        <authorList>
            <consortium name="Ensembl"/>
        </authorList>
    </citation>
    <scope>IDENTIFICATION</scope>
</reference>
<dbReference type="SUPFAM" id="SSF48726">
    <property type="entry name" value="Immunoglobulin"/>
    <property type="match status" value="2"/>
</dbReference>
<evidence type="ECO:0000256" key="7">
    <source>
        <dbReference type="ARBA" id="ARBA00022741"/>
    </source>
</evidence>
<organism evidence="25 26">
    <name type="scientific">Takifugu rubripes</name>
    <name type="common">Japanese pufferfish</name>
    <name type="synonym">Fugu rubripes</name>
    <dbReference type="NCBI Taxonomy" id="31033"/>
    <lineage>
        <taxon>Eukaryota</taxon>
        <taxon>Metazoa</taxon>
        <taxon>Chordata</taxon>
        <taxon>Craniata</taxon>
        <taxon>Vertebrata</taxon>
        <taxon>Euteleostomi</taxon>
        <taxon>Actinopterygii</taxon>
        <taxon>Neopterygii</taxon>
        <taxon>Teleostei</taxon>
        <taxon>Neoteleostei</taxon>
        <taxon>Acanthomorphata</taxon>
        <taxon>Eupercaria</taxon>
        <taxon>Tetraodontiformes</taxon>
        <taxon>Tetradontoidea</taxon>
        <taxon>Tetraodontidae</taxon>
        <taxon>Takifugu</taxon>
    </lineage>
</organism>
<feature type="chain" id="PRO_5025373061" description="receptor protein-tyrosine kinase" evidence="22">
    <location>
        <begin position="29"/>
        <end position="783"/>
    </location>
</feature>
<feature type="region of interest" description="Disordered" evidence="20">
    <location>
        <begin position="489"/>
        <end position="520"/>
    </location>
</feature>
<dbReference type="InterPro" id="IPR013098">
    <property type="entry name" value="Ig_I-set"/>
</dbReference>
<evidence type="ECO:0000256" key="19">
    <source>
        <dbReference type="PIRSR" id="PIRSR620777-52"/>
    </source>
</evidence>
<dbReference type="InterPro" id="IPR050122">
    <property type="entry name" value="RTK"/>
</dbReference>
<reference evidence="25" key="2">
    <citation type="submission" date="2025-08" db="UniProtKB">
        <authorList>
            <consortium name="Ensembl"/>
        </authorList>
    </citation>
    <scope>IDENTIFICATION</scope>
</reference>
<evidence type="ECO:0000256" key="8">
    <source>
        <dbReference type="ARBA" id="ARBA00022777"/>
    </source>
</evidence>
<dbReference type="AlphaFoldDB" id="A0A674NTT1"/>
<gene>
    <name evidence="25" type="primary">ntrk3b</name>
</gene>
<dbReference type="PANTHER" id="PTHR24416:SF66">
    <property type="entry name" value="NT-3 GROWTH FACTOR RECEPTOR"/>
    <property type="match status" value="1"/>
</dbReference>
<keyword evidence="15" id="KW-0325">Glycoprotein</keyword>
<feature type="signal peptide" evidence="22">
    <location>
        <begin position="1"/>
        <end position="28"/>
    </location>
</feature>
<evidence type="ECO:0000256" key="11">
    <source>
        <dbReference type="ARBA" id="ARBA00023136"/>
    </source>
</evidence>
<evidence type="ECO:0000256" key="3">
    <source>
        <dbReference type="ARBA" id="ARBA00022475"/>
    </source>
</evidence>
<dbReference type="InterPro" id="IPR036179">
    <property type="entry name" value="Ig-like_dom_sf"/>
</dbReference>
<dbReference type="Gene3D" id="3.80.10.10">
    <property type="entry name" value="Ribonuclease Inhibitor"/>
    <property type="match status" value="1"/>
</dbReference>
<dbReference type="Gene3D" id="3.30.200.20">
    <property type="entry name" value="Phosphorylase Kinase, domain 1"/>
    <property type="match status" value="1"/>
</dbReference>
<keyword evidence="8" id="KW-0418">Kinase</keyword>
<evidence type="ECO:0000256" key="1">
    <source>
        <dbReference type="ARBA" id="ARBA00004251"/>
    </source>
</evidence>
<dbReference type="FunFam" id="1.10.510.10:FF:000034">
    <property type="entry name" value="Tyrosine-protein kinase receptor"/>
    <property type="match status" value="1"/>
</dbReference>
<dbReference type="Pfam" id="PF07714">
    <property type="entry name" value="PK_Tyr_Ser-Thr"/>
    <property type="match status" value="1"/>
</dbReference>
<dbReference type="GO" id="GO:0043121">
    <property type="term" value="F:neurotrophin binding"/>
    <property type="evidence" value="ECO:0007669"/>
    <property type="project" value="TreeGrafter"/>
</dbReference>
<dbReference type="InterPro" id="IPR031635">
    <property type="entry name" value="NTRK_LRRCT"/>
</dbReference>
<evidence type="ECO:0000256" key="4">
    <source>
        <dbReference type="ARBA" id="ARBA00022553"/>
    </source>
</evidence>
<evidence type="ECO:0000256" key="13">
    <source>
        <dbReference type="ARBA" id="ARBA00023157"/>
    </source>
</evidence>
<reference evidence="25 26" key="1">
    <citation type="journal article" date="2011" name="Genome Biol. Evol.">
        <title>Integration of the genetic map and genome assembly of fugu facilitates insights into distinct features of genome evolution in teleosts and mammals.</title>
        <authorList>
            <person name="Kai W."/>
            <person name="Kikuchi K."/>
            <person name="Tohari S."/>
            <person name="Chew A.K."/>
            <person name="Tay A."/>
            <person name="Fujiwara A."/>
            <person name="Hosoya S."/>
            <person name="Suetake H."/>
            <person name="Naruse K."/>
            <person name="Brenner S."/>
            <person name="Suzuki Y."/>
            <person name="Venkatesh B."/>
        </authorList>
    </citation>
    <scope>NUCLEOTIDE SEQUENCE [LARGE SCALE GENOMIC DNA]</scope>
</reference>
<comment type="catalytic activity">
    <reaction evidence="17">
        <text>L-tyrosyl-[protein] + ATP = O-phospho-L-tyrosyl-[protein] + ADP + H(+)</text>
        <dbReference type="Rhea" id="RHEA:10596"/>
        <dbReference type="Rhea" id="RHEA-COMP:10136"/>
        <dbReference type="Rhea" id="RHEA-COMP:20101"/>
        <dbReference type="ChEBI" id="CHEBI:15378"/>
        <dbReference type="ChEBI" id="CHEBI:30616"/>
        <dbReference type="ChEBI" id="CHEBI:46858"/>
        <dbReference type="ChEBI" id="CHEBI:61978"/>
        <dbReference type="ChEBI" id="CHEBI:456216"/>
        <dbReference type="EC" id="2.7.10.1"/>
    </reaction>
</comment>
<dbReference type="GO" id="GO:0004714">
    <property type="term" value="F:transmembrane receptor protein tyrosine kinase activity"/>
    <property type="evidence" value="ECO:0007669"/>
    <property type="project" value="UniProtKB-EC"/>
</dbReference>
<evidence type="ECO:0000313" key="26">
    <source>
        <dbReference type="Proteomes" id="UP000005226"/>
    </source>
</evidence>
<dbReference type="InterPro" id="IPR032675">
    <property type="entry name" value="LRR_dom_sf"/>
</dbReference>
<name>A0A674NTT1_TAKRU</name>
<evidence type="ECO:0000313" key="25">
    <source>
        <dbReference type="Ensembl" id="ENSTRUP00000077128.1"/>
    </source>
</evidence>
<keyword evidence="13" id="KW-1015">Disulfide bond</keyword>
<dbReference type="Gene3D" id="1.10.510.10">
    <property type="entry name" value="Transferase(Phosphotransferase) domain 1"/>
    <property type="match status" value="1"/>
</dbReference>
<dbReference type="PROSITE" id="PS50835">
    <property type="entry name" value="IG_LIKE"/>
    <property type="match status" value="1"/>
</dbReference>
<feature type="site" description="Interaction with PLCG1" evidence="19">
    <location>
        <position position="778"/>
    </location>
</feature>
<keyword evidence="4" id="KW-0597">Phosphoprotein</keyword>
<dbReference type="GO" id="GO:0005030">
    <property type="term" value="F:neurotrophin receptor activity"/>
    <property type="evidence" value="ECO:0007669"/>
    <property type="project" value="TreeGrafter"/>
</dbReference>
<dbReference type="PRINTS" id="PR00109">
    <property type="entry name" value="TYRKINASE"/>
</dbReference>
<dbReference type="GO" id="GO:0005886">
    <property type="term" value="C:plasma membrane"/>
    <property type="evidence" value="ECO:0007669"/>
    <property type="project" value="UniProtKB-SubCell"/>
</dbReference>
<keyword evidence="11 21" id="KW-0472">Membrane</keyword>
<dbReference type="InterPro" id="IPR002011">
    <property type="entry name" value="Tyr_kinase_rcpt_2_CS"/>
</dbReference>
<dbReference type="InterPro" id="IPR003599">
    <property type="entry name" value="Ig_sub"/>
</dbReference>
<dbReference type="PROSITE" id="PS00109">
    <property type="entry name" value="PROTEIN_KINASE_TYR"/>
    <property type="match status" value="1"/>
</dbReference>
<dbReference type="GO" id="GO:0051897">
    <property type="term" value="P:positive regulation of phosphatidylinositol 3-kinase/protein kinase B signal transduction"/>
    <property type="evidence" value="ECO:0007669"/>
    <property type="project" value="TreeGrafter"/>
</dbReference>
<feature type="site" description="Interaction with SHC1" evidence="19">
    <location>
        <position position="479"/>
    </location>
</feature>